<keyword evidence="2" id="KW-1185">Reference proteome</keyword>
<protein>
    <submittedName>
        <fullName evidence="1">Uncharacterized protein</fullName>
    </submittedName>
</protein>
<evidence type="ECO:0000313" key="1">
    <source>
        <dbReference type="EMBL" id="KAK8891962.1"/>
    </source>
</evidence>
<organism evidence="1 2">
    <name type="scientific">Tritrichomonas musculus</name>
    <dbReference type="NCBI Taxonomy" id="1915356"/>
    <lineage>
        <taxon>Eukaryota</taxon>
        <taxon>Metamonada</taxon>
        <taxon>Parabasalia</taxon>
        <taxon>Tritrichomonadida</taxon>
        <taxon>Tritrichomonadidae</taxon>
        <taxon>Tritrichomonas</taxon>
    </lineage>
</organism>
<name>A0ABR2KNG1_9EUKA</name>
<proteinExistence type="predicted"/>
<reference evidence="1 2" key="1">
    <citation type="submission" date="2024-04" db="EMBL/GenBank/DDBJ databases">
        <title>Tritrichomonas musculus Genome.</title>
        <authorList>
            <person name="Alves-Ferreira E."/>
            <person name="Grigg M."/>
            <person name="Lorenzi H."/>
            <person name="Galac M."/>
        </authorList>
    </citation>
    <scope>NUCLEOTIDE SEQUENCE [LARGE SCALE GENOMIC DNA]</scope>
    <source>
        <strain evidence="1 2">EAF2021</strain>
    </source>
</reference>
<accession>A0ABR2KNG1</accession>
<sequence length="128" mass="14319">MTAIITKQNVKDGAFTGGNNMPITNGEFEKLHVKGDTTIDGKINNEQIINIETRIKTLEETQADGLPFEDGLNDFIISADTLRTFENDEYNILEIEIDDITNYAQALNAEGGYEGDIIEIIFPLYMNL</sequence>
<gene>
    <name evidence="1" type="ORF">M9Y10_029184</name>
</gene>
<dbReference type="EMBL" id="JAPFFF010000004">
    <property type="protein sequence ID" value="KAK8891962.1"/>
    <property type="molecule type" value="Genomic_DNA"/>
</dbReference>
<dbReference type="Proteomes" id="UP001470230">
    <property type="component" value="Unassembled WGS sequence"/>
</dbReference>
<comment type="caution">
    <text evidence="1">The sequence shown here is derived from an EMBL/GenBank/DDBJ whole genome shotgun (WGS) entry which is preliminary data.</text>
</comment>
<evidence type="ECO:0000313" key="2">
    <source>
        <dbReference type="Proteomes" id="UP001470230"/>
    </source>
</evidence>